<dbReference type="RefSeq" id="YP_007003948.1">
    <property type="nucleotide sequence ID" value="NC_019495.1"/>
</dbReference>
<name>K7PBG8_CYHV2</name>
<dbReference type="EMBL" id="JQ815364">
    <property type="protein sequence ID" value="AFJ20554.1"/>
    <property type="molecule type" value="Genomic_DNA"/>
</dbReference>
<gene>
    <name evidence="1" type="ORF">CyHV2_ORF135A</name>
</gene>
<evidence type="ECO:0000313" key="1">
    <source>
        <dbReference type="EMBL" id="AFJ20554.1"/>
    </source>
</evidence>
<dbReference type="KEGG" id="vg:14011362"/>
<keyword evidence="3" id="KW-1185">Reference proteome</keyword>
<proteinExistence type="predicted"/>
<organism evidence="1 3">
    <name type="scientific">Cyprinid herpesvirus 2</name>
    <name type="common">CyHV-2</name>
    <dbReference type="NCBI Taxonomy" id="317878"/>
    <lineage>
        <taxon>Viruses</taxon>
        <taxon>Duplodnaviria</taxon>
        <taxon>Heunggongvirae</taxon>
        <taxon>Peploviricota</taxon>
        <taxon>Herviviricetes</taxon>
        <taxon>Herpesvirales</taxon>
        <taxon>Alloherpesviridae</taxon>
        <taxon>Cyvirus</taxon>
        <taxon>Cyvirus cyprinidallo2</taxon>
    </lineage>
</organism>
<accession>K7PBG8</accession>
<sequence length="324" mass="36093">MAYSLNRTWNNLSDDVAGGSVGAVIKAPYWIGRETLVLLKAIAPANGPVYYAYNLGLNCISAGAAIRNSVKDEEARIGAYMLTGKTEAELLETIADLAQRGRRETWKAPSDSMNGIQWTGYALQIYGWCLLRGAFDNPNALYAPKDPELTEETLIRPLVYPRGTTAKTLSKKWLTVVVHCSMCLLTRTLFSQIASGEWKNAFDMDGKFEEFGEDIVRGVLAEGVRRKLLESGSELCVLPGNWYWSPGYEGPSVSLVDQEDCDDYGKEMTVDLSELTQEARDYVEKCIEEAPPDEDPLEYALRCVDAYRGPLVPDTFYPSYLDDE</sequence>
<evidence type="ECO:0000313" key="3">
    <source>
        <dbReference type="Proteomes" id="UP000101183"/>
    </source>
</evidence>
<dbReference type="EMBL" id="MN593216">
    <property type="protein sequence ID" value="QIV66945.1"/>
    <property type="molecule type" value="Genomic_DNA"/>
</dbReference>
<evidence type="ECO:0000313" key="2">
    <source>
        <dbReference type="EMBL" id="QIV66945.1"/>
    </source>
</evidence>
<protein>
    <submittedName>
        <fullName evidence="1">Protein ORF135A</fullName>
    </submittedName>
</protein>
<dbReference type="GeneID" id="14011362"/>
<reference evidence="2" key="2">
    <citation type="submission" date="2019-10" db="EMBL/GenBank/DDBJ databases">
        <title>The complete genome of Cyprinid herpesvirus 2, a new strain isolated from Allogynogenetic crucian carp.</title>
        <authorList>
            <person name="Jiang Y."/>
            <person name="Wang H."/>
            <person name="Lu L."/>
        </authorList>
    </citation>
    <scope>NUCLEOTIDE SEQUENCE</scope>
    <source>
        <strain evidence="2">YC-01</strain>
    </source>
</reference>
<reference evidence="1 3" key="1">
    <citation type="journal article" date="2013" name="J. Virol.">
        <title>Comparative genomics of carp herpesviruses.</title>
        <authorList>
            <person name="Davison A.J."/>
            <person name="Kurobe T."/>
            <person name="Gatherer D."/>
            <person name="Cunningham C."/>
            <person name="Korf I."/>
            <person name="Fukuda H."/>
            <person name="Hedrick R.P."/>
            <person name="Waltzek T.B."/>
        </authorList>
    </citation>
    <scope>NUCLEOTIDE SEQUENCE [LARGE SCALE GENOMIC DNA]</scope>
    <source>
        <strain evidence="1">ST-J1</strain>
    </source>
</reference>
<dbReference type="Proteomes" id="UP000101183">
    <property type="component" value="Segment"/>
</dbReference>